<comment type="similarity">
    <text evidence="1">Belongs to the universal stress protein A family.</text>
</comment>
<dbReference type="Pfam" id="PF00582">
    <property type="entry name" value="Usp"/>
    <property type="match status" value="1"/>
</dbReference>
<keyword evidence="4" id="KW-1185">Reference proteome</keyword>
<organism evidence="3 4">
    <name type="scientific">Motiliproteus coralliicola</name>
    <dbReference type="NCBI Taxonomy" id="2283196"/>
    <lineage>
        <taxon>Bacteria</taxon>
        <taxon>Pseudomonadati</taxon>
        <taxon>Pseudomonadota</taxon>
        <taxon>Gammaproteobacteria</taxon>
        <taxon>Oceanospirillales</taxon>
        <taxon>Oceanospirillaceae</taxon>
        <taxon>Motiliproteus</taxon>
    </lineage>
</organism>
<dbReference type="PANTHER" id="PTHR46268">
    <property type="entry name" value="STRESS RESPONSE PROTEIN NHAX"/>
    <property type="match status" value="1"/>
</dbReference>
<sequence>MIQPKSLLMPINTSGQVVERIQGALAVASYCGAHLEVLHAQVSPRQFIPEDAMAMRMPHQMVQQLEELADKYARSESDELQQQFAKLCDQQQVLLSAESSPDQASTHWQEVNGLRSELVAENGKVADLILIPRPRSGKPTATFEAAIMRSGKPVLLMPRTQTRFNPKRVLIAWNGSTEGGRAVTHALPWLQRAESVVIATSKNSAQKKPGADELIGYLSRHGIQAEPKQFDSRRRSAGEGLLDLAGELSADLLVMGAFTHRRVHEQIFGGVTRHMVANAQLPVLMMH</sequence>
<dbReference type="AlphaFoldDB" id="A0A369WCT6"/>
<reference evidence="3 4" key="1">
    <citation type="submission" date="2018-07" db="EMBL/GenBank/DDBJ databases">
        <title>Motiliproteus coralliicola sp. nov., a bacterium isolated from Coral.</title>
        <authorList>
            <person name="Wang G."/>
        </authorList>
    </citation>
    <scope>NUCLEOTIDE SEQUENCE [LARGE SCALE GENOMIC DNA]</scope>
    <source>
        <strain evidence="3 4">C34</strain>
    </source>
</reference>
<evidence type="ECO:0000259" key="2">
    <source>
        <dbReference type="Pfam" id="PF00582"/>
    </source>
</evidence>
<dbReference type="EMBL" id="QQOH01000003">
    <property type="protein sequence ID" value="RDE19848.1"/>
    <property type="molecule type" value="Genomic_DNA"/>
</dbReference>
<comment type="caution">
    <text evidence="3">The sequence shown here is derived from an EMBL/GenBank/DDBJ whole genome shotgun (WGS) entry which is preliminary data.</text>
</comment>
<dbReference type="CDD" id="cd00293">
    <property type="entry name" value="USP-like"/>
    <property type="match status" value="1"/>
</dbReference>
<name>A0A369WCT6_9GAMM</name>
<proteinExistence type="inferred from homology"/>
<gene>
    <name evidence="3" type="ORF">DV711_13340</name>
</gene>
<dbReference type="SUPFAM" id="SSF52402">
    <property type="entry name" value="Adenine nucleotide alpha hydrolases-like"/>
    <property type="match status" value="2"/>
</dbReference>
<accession>A0A369WCT6</accession>
<dbReference type="PANTHER" id="PTHR46268:SF15">
    <property type="entry name" value="UNIVERSAL STRESS PROTEIN HP_0031"/>
    <property type="match status" value="1"/>
</dbReference>
<dbReference type="OrthoDB" id="9804721at2"/>
<dbReference type="InterPro" id="IPR006015">
    <property type="entry name" value="Universal_stress_UspA"/>
</dbReference>
<dbReference type="Proteomes" id="UP000253769">
    <property type="component" value="Unassembled WGS sequence"/>
</dbReference>
<dbReference type="RefSeq" id="WP_114696193.1">
    <property type="nucleotide sequence ID" value="NZ_QQOH01000003.1"/>
</dbReference>
<protein>
    <submittedName>
        <fullName evidence="3">Universal stress protein</fullName>
    </submittedName>
</protein>
<evidence type="ECO:0000313" key="3">
    <source>
        <dbReference type="EMBL" id="RDE19848.1"/>
    </source>
</evidence>
<evidence type="ECO:0000313" key="4">
    <source>
        <dbReference type="Proteomes" id="UP000253769"/>
    </source>
</evidence>
<dbReference type="Gene3D" id="3.40.50.12370">
    <property type="match status" value="1"/>
</dbReference>
<feature type="domain" description="UspA" evidence="2">
    <location>
        <begin position="167"/>
        <end position="286"/>
    </location>
</feature>
<dbReference type="InterPro" id="IPR006016">
    <property type="entry name" value="UspA"/>
</dbReference>
<evidence type="ECO:0000256" key="1">
    <source>
        <dbReference type="ARBA" id="ARBA00008791"/>
    </source>
</evidence>
<dbReference type="PRINTS" id="PR01438">
    <property type="entry name" value="UNVRSLSTRESS"/>
</dbReference>